<dbReference type="Proteomes" id="UP001208041">
    <property type="component" value="Unassembled WGS sequence"/>
</dbReference>
<comment type="caution">
    <text evidence="4">The sequence shown here is derived from an EMBL/GenBank/DDBJ whole genome shotgun (WGS) entry which is preliminary data.</text>
</comment>
<dbReference type="Pfam" id="PF01627">
    <property type="entry name" value="Hpt"/>
    <property type="match status" value="1"/>
</dbReference>
<evidence type="ECO:0000259" key="3">
    <source>
        <dbReference type="PROSITE" id="PS50894"/>
    </source>
</evidence>
<dbReference type="AlphaFoldDB" id="A0AAE3LSF1"/>
<keyword evidence="2" id="KW-0597">Phosphoprotein</keyword>
<protein>
    <submittedName>
        <fullName evidence="4">Hpt domain-containing protein</fullName>
    </submittedName>
</protein>
<feature type="domain" description="HPt" evidence="3">
    <location>
        <begin position="38"/>
        <end position="137"/>
    </location>
</feature>
<keyword evidence="5" id="KW-1185">Reference proteome</keyword>
<feature type="modified residue" description="Phosphohistidine" evidence="2">
    <location>
        <position position="77"/>
    </location>
</feature>
<evidence type="ECO:0000256" key="2">
    <source>
        <dbReference type="PROSITE-ProRule" id="PRU00110"/>
    </source>
</evidence>
<evidence type="ECO:0000313" key="5">
    <source>
        <dbReference type="Proteomes" id="UP001208041"/>
    </source>
</evidence>
<reference evidence="4" key="1">
    <citation type="submission" date="2022-10" db="EMBL/GenBank/DDBJ databases">
        <authorList>
            <person name="Yue Y."/>
        </authorList>
    </citation>
    <scope>NUCLEOTIDE SEQUENCE</scope>
    <source>
        <strain evidence="4">Z654</strain>
    </source>
</reference>
<accession>A0AAE3LSF1</accession>
<keyword evidence="1" id="KW-0902">Two-component regulatory system</keyword>
<proteinExistence type="predicted"/>
<evidence type="ECO:0000256" key="1">
    <source>
        <dbReference type="ARBA" id="ARBA00023012"/>
    </source>
</evidence>
<dbReference type="GO" id="GO:0000160">
    <property type="term" value="P:phosphorelay signal transduction system"/>
    <property type="evidence" value="ECO:0007669"/>
    <property type="project" value="UniProtKB-KW"/>
</dbReference>
<dbReference type="SUPFAM" id="SSF47226">
    <property type="entry name" value="Histidine-containing phosphotransfer domain, HPT domain"/>
    <property type="match status" value="1"/>
</dbReference>
<organism evidence="4 5">
    <name type="scientific">Halocynthiibacter halioticoli</name>
    <dbReference type="NCBI Taxonomy" id="2986804"/>
    <lineage>
        <taxon>Bacteria</taxon>
        <taxon>Pseudomonadati</taxon>
        <taxon>Pseudomonadota</taxon>
        <taxon>Alphaproteobacteria</taxon>
        <taxon>Rhodobacterales</taxon>
        <taxon>Paracoccaceae</taxon>
        <taxon>Halocynthiibacter</taxon>
    </lineage>
</organism>
<sequence>MDPKHQAAHATLEAAIAKATHLPVLDALVVAQFVELLGEKRAVFLVSEFTSEIEALSTRLESVLHLNELTPMRGDLHQASGAAATFGLRRLRAIVLALEQDYHSQGTVCFVELAALLRGLMQISSLEFRAAASNSEN</sequence>
<dbReference type="InterPro" id="IPR008207">
    <property type="entry name" value="Sig_transdc_His_kin_Hpt_dom"/>
</dbReference>
<name>A0AAE3LSF1_9RHOB</name>
<dbReference type="EMBL" id="JAOYFC010000001">
    <property type="protein sequence ID" value="MCV6823361.1"/>
    <property type="molecule type" value="Genomic_DNA"/>
</dbReference>
<evidence type="ECO:0000313" key="4">
    <source>
        <dbReference type="EMBL" id="MCV6823361.1"/>
    </source>
</evidence>
<dbReference type="RefSeq" id="WP_263952210.1">
    <property type="nucleotide sequence ID" value="NZ_JAOYFC010000001.1"/>
</dbReference>
<dbReference type="InterPro" id="IPR036641">
    <property type="entry name" value="HPT_dom_sf"/>
</dbReference>
<dbReference type="PROSITE" id="PS50894">
    <property type="entry name" value="HPT"/>
    <property type="match status" value="1"/>
</dbReference>
<dbReference type="Gene3D" id="1.20.120.160">
    <property type="entry name" value="HPT domain"/>
    <property type="match status" value="1"/>
</dbReference>
<dbReference type="GO" id="GO:0004672">
    <property type="term" value="F:protein kinase activity"/>
    <property type="evidence" value="ECO:0007669"/>
    <property type="project" value="UniProtKB-ARBA"/>
</dbReference>
<gene>
    <name evidence="4" type="ORF">OH136_02230</name>
</gene>